<feature type="transmembrane region" description="Helical" evidence="1">
    <location>
        <begin position="44"/>
        <end position="64"/>
    </location>
</feature>
<sequence length="156" mass="17546">MANFYVLTPPVPKDLEKDTLFIRDGFSWLAFLFPLPWLLFMRMWLIAGLAAIFYLVVAIAAEQWNLEGLPIAFSFILSLWTALEGNYVRARMLERKGWDIKADIAASDLDEAEEIYFTAEQAARLSRPYIPRLEGYGAGKAPVTLALGLIGSNGDR</sequence>
<keyword evidence="1" id="KW-0812">Transmembrane</keyword>
<reference evidence="2" key="1">
    <citation type="submission" date="2021-01" db="EMBL/GenBank/DDBJ databases">
        <title>Rhizobium sp. strain KVB221 16S ribosomal RNA gene Genome sequencing and assembly.</title>
        <authorList>
            <person name="Kang M."/>
        </authorList>
    </citation>
    <scope>NUCLEOTIDE SEQUENCE</scope>
    <source>
        <strain evidence="2">KVB221</strain>
    </source>
</reference>
<dbReference type="RefSeq" id="WP_201662074.1">
    <property type="nucleotide sequence ID" value="NZ_JAEQNC010000011.1"/>
</dbReference>
<keyword evidence="1" id="KW-0472">Membrane</keyword>
<protein>
    <submittedName>
        <fullName evidence="2">DUF2628 domain-containing protein</fullName>
    </submittedName>
</protein>
<gene>
    <name evidence="2" type="ORF">JJB09_19405</name>
</gene>
<organism evidence="2 3">
    <name type="scientific">Rhizobium setariae</name>
    <dbReference type="NCBI Taxonomy" id="2801340"/>
    <lineage>
        <taxon>Bacteria</taxon>
        <taxon>Pseudomonadati</taxon>
        <taxon>Pseudomonadota</taxon>
        <taxon>Alphaproteobacteria</taxon>
        <taxon>Hyphomicrobiales</taxon>
        <taxon>Rhizobiaceae</taxon>
        <taxon>Rhizobium/Agrobacterium group</taxon>
        <taxon>Rhizobium</taxon>
    </lineage>
</organism>
<name>A0A937CNV8_9HYPH</name>
<evidence type="ECO:0000313" key="3">
    <source>
        <dbReference type="Proteomes" id="UP000633219"/>
    </source>
</evidence>
<dbReference type="Proteomes" id="UP000633219">
    <property type="component" value="Unassembled WGS sequence"/>
</dbReference>
<feature type="transmembrane region" description="Helical" evidence="1">
    <location>
        <begin position="70"/>
        <end position="88"/>
    </location>
</feature>
<accession>A0A937CNV8</accession>
<feature type="transmembrane region" description="Helical" evidence="1">
    <location>
        <begin position="20"/>
        <end position="39"/>
    </location>
</feature>
<dbReference type="InterPro" id="IPR024399">
    <property type="entry name" value="DUF2628"/>
</dbReference>
<dbReference type="Pfam" id="PF10947">
    <property type="entry name" value="DUF2628"/>
    <property type="match status" value="1"/>
</dbReference>
<keyword evidence="3" id="KW-1185">Reference proteome</keyword>
<comment type="caution">
    <text evidence="2">The sequence shown here is derived from an EMBL/GenBank/DDBJ whole genome shotgun (WGS) entry which is preliminary data.</text>
</comment>
<keyword evidence="1" id="KW-1133">Transmembrane helix</keyword>
<dbReference type="EMBL" id="JAEQNC010000011">
    <property type="protein sequence ID" value="MBL0374196.1"/>
    <property type="molecule type" value="Genomic_DNA"/>
</dbReference>
<evidence type="ECO:0000256" key="1">
    <source>
        <dbReference type="SAM" id="Phobius"/>
    </source>
</evidence>
<dbReference type="AlphaFoldDB" id="A0A937CNV8"/>
<proteinExistence type="predicted"/>
<evidence type="ECO:0000313" key="2">
    <source>
        <dbReference type="EMBL" id="MBL0374196.1"/>
    </source>
</evidence>